<feature type="chain" id="PRO_5045662880" description="ADYC domain-containing protein" evidence="2">
    <location>
        <begin position="20"/>
        <end position="362"/>
    </location>
</feature>
<feature type="signal peptide" evidence="2">
    <location>
        <begin position="1"/>
        <end position="19"/>
    </location>
</feature>
<gene>
    <name evidence="4" type="ORF">F0U60_02675</name>
</gene>
<evidence type="ECO:0000256" key="1">
    <source>
        <dbReference type="SAM" id="MobiDB-lite"/>
    </source>
</evidence>
<dbReference type="EMBL" id="CP043494">
    <property type="protein sequence ID" value="WNG43123.1"/>
    <property type="molecule type" value="Genomic_DNA"/>
</dbReference>
<dbReference type="InterPro" id="IPR045426">
    <property type="entry name" value="ADYC"/>
</dbReference>
<sequence>MKNPLLLLVCLLAGAPALASAPQRKHPQPQELAPKSRQASMPTSLTGNRQRVPPCQGQTLQRSVWPQGALLWGTRRKEIAEETSSVLSSVAMSGVQLGGTALKGVRIEDGRLVASSVEPEGLVGAVFQGTASDGQSVEVALCGADPTTKNQPMTWYHIEFWNAQSGAWENPCVATTRVPTPRALAVPGIWDEAGARHEVPEKFTFACESGVIAKCTQWGYRPWAKKNGRSLADLHQACTRMARADYCGDGRSHTRENNLIDMYDSLEVITRTTEASQSWAPERASFEAAWAPDGAWCLARTREGQAVEKILEQCPDRFEVGVEDLGGGDRCTVRRKSGHAGSALLRNRSYSKGEQLLQESTP</sequence>
<name>A0ABY9WIL0_9BACT</name>
<evidence type="ECO:0000259" key="3">
    <source>
        <dbReference type="Pfam" id="PF20032"/>
    </source>
</evidence>
<feature type="compositionally biased region" description="Polar residues" evidence="1">
    <location>
        <begin position="37"/>
        <end position="49"/>
    </location>
</feature>
<feature type="domain" description="ADYC" evidence="3">
    <location>
        <begin position="121"/>
        <end position="303"/>
    </location>
</feature>
<evidence type="ECO:0000313" key="5">
    <source>
        <dbReference type="Proteomes" id="UP001611383"/>
    </source>
</evidence>
<evidence type="ECO:0000256" key="2">
    <source>
        <dbReference type="SAM" id="SignalP"/>
    </source>
</evidence>
<keyword evidence="2" id="KW-0732">Signal</keyword>
<dbReference type="Pfam" id="PF20032">
    <property type="entry name" value="ADYC"/>
    <property type="match status" value="1"/>
</dbReference>
<dbReference type="Proteomes" id="UP001611383">
    <property type="component" value="Chromosome"/>
</dbReference>
<proteinExistence type="predicted"/>
<reference evidence="4 5" key="1">
    <citation type="submission" date="2019-08" db="EMBL/GenBank/DDBJ databases">
        <title>Archangium and Cystobacter genomes.</title>
        <authorList>
            <person name="Chen I.-C.K."/>
            <person name="Wielgoss S."/>
        </authorList>
    </citation>
    <scope>NUCLEOTIDE SEQUENCE [LARGE SCALE GENOMIC DNA]</scope>
    <source>
        <strain evidence="4 5">Cbm 6</strain>
    </source>
</reference>
<accession>A0ABY9WIL0</accession>
<feature type="region of interest" description="Disordered" evidence="1">
    <location>
        <begin position="19"/>
        <end position="58"/>
    </location>
</feature>
<protein>
    <recommendedName>
        <fullName evidence="3">ADYC domain-containing protein</fullName>
    </recommendedName>
</protein>
<organism evidence="4 5">
    <name type="scientific">Archangium minus</name>
    <dbReference type="NCBI Taxonomy" id="83450"/>
    <lineage>
        <taxon>Bacteria</taxon>
        <taxon>Pseudomonadati</taxon>
        <taxon>Myxococcota</taxon>
        <taxon>Myxococcia</taxon>
        <taxon>Myxococcales</taxon>
        <taxon>Cystobacterineae</taxon>
        <taxon>Archangiaceae</taxon>
        <taxon>Archangium</taxon>
    </lineage>
</organism>
<evidence type="ECO:0000313" key="4">
    <source>
        <dbReference type="EMBL" id="WNG43123.1"/>
    </source>
</evidence>
<keyword evidence="5" id="KW-1185">Reference proteome</keyword>